<dbReference type="EMBL" id="GGEC01087994">
    <property type="protein sequence ID" value="MBX68478.1"/>
    <property type="molecule type" value="Transcribed_RNA"/>
</dbReference>
<accession>A0A2P2QNC9</accession>
<reference evidence="1" key="1">
    <citation type="submission" date="2018-02" db="EMBL/GenBank/DDBJ databases">
        <title>Rhizophora mucronata_Transcriptome.</title>
        <authorList>
            <person name="Meera S.P."/>
            <person name="Sreeshan A."/>
            <person name="Augustine A."/>
        </authorList>
    </citation>
    <scope>NUCLEOTIDE SEQUENCE</scope>
    <source>
        <tissue evidence="1">Leaf</tissue>
    </source>
</reference>
<sequence length="43" mass="4991">MLQTIWRVLTWWPRTRTTIIILSLLIFLSSFACNCVLCSECGT</sequence>
<organism evidence="1">
    <name type="scientific">Rhizophora mucronata</name>
    <name type="common">Asiatic mangrove</name>
    <dbReference type="NCBI Taxonomy" id="61149"/>
    <lineage>
        <taxon>Eukaryota</taxon>
        <taxon>Viridiplantae</taxon>
        <taxon>Streptophyta</taxon>
        <taxon>Embryophyta</taxon>
        <taxon>Tracheophyta</taxon>
        <taxon>Spermatophyta</taxon>
        <taxon>Magnoliopsida</taxon>
        <taxon>eudicotyledons</taxon>
        <taxon>Gunneridae</taxon>
        <taxon>Pentapetalae</taxon>
        <taxon>rosids</taxon>
        <taxon>fabids</taxon>
        <taxon>Malpighiales</taxon>
        <taxon>Rhizophoraceae</taxon>
        <taxon>Rhizophora</taxon>
    </lineage>
</organism>
<protein>
    <submittedName>
        <fullName evidence="1">Uncharacterized protein</fullName>
    </submittedName>
</protein>
<name>A0A2P2QNC9_RHIMU</name>
<dbReference type="AlphaFoldDB" id="A0A2P2QNC9"/>
<proteinExistence type="predicted"/>
<dbReference type="PROSITE" id="PS51257">
    <property type="entry name" value="PROKAR_LIPOPROTEIN"/>
    <property type="match status" value="1"/>
</dbReference>
<evidence type="ECO:0000313" key="1">
    <source>
        <dbReference type="EMBL" id="MBX68478.1"/>
    </source>
</evidence>